<feature type="transmembrane region" description="Helical" evidence="1">
    <location>
        <begin position="55"/>
        <end position="73"/>
    </location>
</feature>
<evidence type="ECO:0000256" key="1">
    <source>
        <dbReference type="SAM" id="Phobius"/>
    </source>
</evidence>
<feature type="transmembrane region" description="Helical" evidence="1">
    <location>
        <begin position="240"/>
        <end position="259"/>
    </location>
</feature>
<dbReference type="Proteomes" id="UP000596929">
    <property type="component" value="Unassembled WGS sequence"/>
</dbReference>
<proteinExistence type="predicted"/>
<evidence type="ECO:0000259" key="2">
    <source>
        <dbReference type="Pfam" id="PF14317"/>
    </source>
</evidence>
<feature type="domain" description="YcxB-like C-terminal" evidence="2">
    <location>
        <begin position="108"/>
        <end position="166"/>
    </location>
</feature>
<keyword evidence="1" id="KW-0472">Membrane</keyword>
<reference evidence="3 4" key="1">
    <citation type="submission" date="2020-08" db="EMBL/GenBank/DDBJ databases">
        <title>Genome public.</title>
        <authorList>
            <person name="Liu C."/>
            <person name="Sun Q."/>
        </authorList>
    </citation>
    <scope>NUCLEOTIDE SEQUENCE [LARGE SCALE GENOMIC DNA]</scope>
    <source>
        <strain evidence="3 4">NSJ-6</strain>
    </source>
</reference>
<organism evidence="3 4">
    <name type="scientific">Clostridium hominis</name>
    <dbReference type="NCBI Taxonomy" id="2763036"/>
    <lineage>
        <taxon>Bacteria</taxon>
        <taxon>Bacillati</taxon>
        <taxon>Bacillota</taxon>
        <taxon>Clostridia</taxon>
        <taxon>Eubacteriales</taxon>
        <taxon>Clostridiaceae</taxon>
        <taxon>Clostridium</taxon>
    </lineage>
</organism>
<accession>A0ABR7DDU5</accession>
<dbReference type="Pfam" id="PF14317">
    <property type="entry name" value="YcxB"/>
    <property type="match status" value="1"/>
</dbReference>
<evidence type="ECO:0000313" key="4">
    <source>
        <dbReference type="Proteomes" id="UP000596929"/>
    </source>
</evidence>
<comment type="caution">
    <text evidence="3">The sequence shown here is derived from an EMBL/GenBank/DDBJ whole genome shotgun (WGS) entry which is preliminary data.</text>
</comment>
<keyword evidence="1" id="KW-0812">Transmembrane</keyword>
<dbReference type="EMBL" id="JACOOO010000025">
    <property type="protein sequence ID" value="MBC5629576.1"/>
    <property type="molecule type" value="Genomic_DNA"/>
</dbReference>
<dbReference type="RefSeq" id="WP_186860246.1">
    <property type="nucleotide sequence ID" value="NZ_JACOOO010000025.1"/>
</dbReference>
<keyword evidence="4" id="KW-1185">Reference proteome</keyword>
<evidence type="ECO:0000313" key="3">
    <source>
        <dbReference type="EMBL" id="MBC5629576.1"/>
    </source>
</evidence>
<name>A0ABR7DDU5_9CLOT</name>
<dbReference type="InterPro" id="IPR025588">
    <property type="entry name" value="YcxB-like_C"/>
</dbReference>
<keyword evidence="1" id="KW-1133">Transmembrane helix</keyword>
<feature type="transmembrane region" description="Helical" evidence="1">
    <location>
        <begin position="31"/>
        <end position="49"/>
    </location>
</feature>
<gene>
    <name evidence="3" type="ORF">H8S20_11815</name>
</gene>
<protein>
    <submittedName>
        <fullName evidence="3">YcxB family protein</fullName>
    </submittedName>
</protein>
<sequence length="452" mass="52416">MKLTFRYSKEDYQELLVLKDSGNLLHRRAKLINLVTIIAVIFILVGSTSDYIKPNYLPTFIVAGVFIVFWLIFSRKIYDYNRRSILNKMAGNEFSKSIDSMKDTSITLTDDYIIRELEGFYSRIEWSFVSDVIVTENNIFINLISGYIINIPRRIFNKKEEVSFLKYLDQQINKKCGVKSEDSTELNKVNDYIRYDSEFDNDSEVEIDEKVKSNRKAIYSDRIKFNNIKKDIKSGRWQKVVALILLASVVFTIGGSIIYNELNRPTEITQDEIYTLIVESELIEQKAIEEVKKTIDYEQNYVGGTYVIDIRTEKEGVILVDLGQEVNYPAAYVQLYGTATLKYKRGWYIEDIVYRENYGLEPLFTAGESFLNGLSTDIYGKGYFEYNGVKYAFAPSYVDSLCTMTEEGNFEATKVGIAPYNKDGRIDIYATMKYNFDIWAWELIDFETSGTR</sequence>